<reference evidence="1" key="1">
    <citation type="submission" date="2011-04" db="EMBL/GenBank/DDBJ databases">
        <title>Evolution of plant cell wall degrading machinery underlies the functional diversity of forest fungi.</title>
        <authorList>
            <consortium name="US DOE Joint Genome Institute (JGI-PGF)"/>
            <person name="Eastwood D.C."/>
            <person name="Floudas D."/>
            <person name="Binder M."/>
            <person name="Majcherczyk A."/>
            <person name="Schneider P."/>
            <person name="Aerts A."/>
            <person name="Asiegbu F.O."/>
            <person name="Baker S.E."/>
            <person name="Barry K."/>
            <person name="Bendiksby M."/>
            <person name="Blumentritt M."/>
            <person name="Coutinho P.M."/>
            <person name="Cullen D."/>
            <person name="Cullen D."/>
            <person name="Gathman A."/>
            <person name="Goodell B."/>
            <person name="Henrissat B."/>
            <person name="Ihrmark K."/>
            <person name="Kauserud H."/>
            <person name="Kohler A."/>
            <person name="LaButti K."/>
            <person name="Lapidus A."/>
            <person name="Lavin J.L."/>
            <person name="Lee Y.-H."/>
            <person name="Lindquist E."/>
            <person name="Lilly W."/>
            <person name="Lucas S."/>
            <person name="Morin E."/>
            <person name="Murat C."/>
            <person name="Oguiza J.A."/>
            <person name="Park J."/>
            <person name="Pisabarro A.G."/>
            <person name="Riley R."/>
            <person name="Rosling A."/>
            <person name="Salamov A."/>
            <person name="Schmidt O."/>
            <person name="Schmutz J."/>
            <person name="Skrede I."/>
            <person name="Stenlid J."/>
            <person name="Wiebenga A."/>
            <person name="Xie X."/>
            <person name="Kues U."/>
            <person name="Hibbett D.S."/>
            <person name="Hoffmeister D."/>
            <person name="Hogberg N."/>
            <person name="Martin F."/>
            <person name="Grigoriev I.V."/>
            <person name="Watkinson S.C."/>
        </authorList>
    </citation>
    <scope>NUCLEOTIDE SEQUENCE</scope>
    <source>
        <strain evidence="1">S7.9</strain>
    </source>
</reference>
<accession>F8NSY2</accession>
<evidence type="ECO:0000313" key="1">
    <source>
        <dbReference type="EMBL" id="EGO25455.1"/>
    </source>
</evidence>
<dbReference type="HOGENOM" id="CLU_2656006_0_0_1"/>
<dbReference type="EMBL" id="GL945433">
    <property type="protein sequence ID" value="EGO25455.1"/>
    <property type="molecule type" value="Genomic_DNA"/>
</dbReference>
<dbReference type="AlphaFoldDB" id="F8NSY2"/>
<gene>
    <name evidence="1" type="ORF">SERLADRAFT_387421</name>
</gene>
<proteinExistence type="predicted"/>
<name>F8NSY2_SERL9</name>
<protein>
    <submittedName>
        <fullName evidence="1">Uncharacterized protein</fullName>
    </submittedName>
</protein>
<dbReference type="RefSeq" id="XP_007317577.1">
    <property type="nucleotide sequence ID" value="XM_007317515.1"/>
</dbReference>
<dbReference type="Proteomes" id="UP000008064">
    <property type="component" value="Unassembled WGS sequence"/>
</dbReference>
<dbReference type="GeneID" id="18811266"/>
<sequence>MPMRLQKRISAAQKARAVAAVKETDAEKQSPKTSSLHYSDLQNLGSTRQPWQMYIDVDKNECKNEKLRTTKDSRPA</sequence>
<organism>
    <name type="scientific">Serpula lacrymans var. lacrymans (strain S7.9)</name>
    <name type="common">Dry rot fungus</name>
    <dbReference type="NCBI Taxonomy" id="578457"/>
    <lineage>
        <taxon>Eukaryota</taxon>
        <taxon>Fungi</taxon>
        <taxon>Dikarya</taxon>
        <taxon>Basidiomycota</taxon>
        <taxon>Agaricomycotina</taxon>
        <taxon>Agaricomycetes</taxon>
        <taxon>Agaricomycetidae</taxon>
        <taxon>Boletales</taxon>
        <taxon>Coniophorineae</taxon>
        <taxon>Serpulaceae</taxon>
        <taxon>Serpula</taxon>
    </lineage>
</organism>
<dbReference type="KEGG" id="sla:SERLADRAFT_387421"/>